<gene>
    <name evidence="6" type="ORF">ACFSY7_02935</name>
</gene>
<dbReference type="InterPro" id="IPR002502">
    <property type="entry name" value="Amidase_domain"/>
</dbReference>
<dbReference type="EMBL" id="JBHUOR010000018">
    <property type="protein sequence ID" value="MFD2867457.1"/>
    <property type="molecule type" value="Genomic_DNA"/>
</dbReference>
<organism evidence="6 7">
    <name type="scientific">Kurthia populi</name>
    <dbReference type="NCBI Taxonomy" id="1562132"/>
    <lineage>
        <taxon>Bacteria</taxon>
        <taxon>Bacillati</taxon>
        <taxon>Bacillota</taxon>
        <taxon>Bacilli</taxon>
        <taxon>Bacillales</taxon>
        <taxon>Caryophanaceae</taxon>
        <taxon>Kurthia</taxon>
    </lineage>
</organism>
<dbReference type="EC" id="3.5.1.28" evidence="2"/>
<dbReference type="Proteomes" id="UP001597568">
    <property type="component" value="Unassembled WGS sequence"/>
</dbReference>
<evidence type="ECO:0000256" key="2">
    <source>
        <dbReference type="ARBA" id="ARBA00011901"/>
    </source>
</evidence>
<dbReference type="PANTHER" id="PTHR30417">
    <property type="entry name" value="N-ACETYLMURAMOYL-L-ALANINE AMIDASE AMID"/>
    <property type="match status" value="1"/>
</dbReference>
<evidence type="ECO:0000313" key="7">
    <source>
        <dbReference type="Proteomes" id="UP001597568"/>
    </source>
</evidence>
<keyword evidence="3" id="KW-0378">Hydrolase</keyword>
<dbReference type="PANTHER" id="PTHR30417:SF1">
    <property type="entry name" value="N-ACETYLMURAMOYL-L-ALANINE AMIDASE AMID"/>
    <property type="match status" value="1"/>
</dbReference>
<dbReference type="Pfam" id="PF01510">
    <property type="entry name" value="Amidase_2"/>
    <property type="match status" value="1"/>
</dbReference>
<dbReference type="SMART" id="SM00644">
    <property type="entry name" value="Ami_2"/>
    <property type="match status" value="1"/>
</dbReference>
<dbReference type="CDD" id="cd06583">
    <property type="entry name" value="PGRP"/>
    <property type="match status" value="1"/>
</dbReference>
<evidence type="ECO:0000256" key="1">
    <source>
        <dbReference type="ARBA" id="ARBA00001561"/>
    </source>
</evidence>
<evidence type="ECO:0000313" key="6">
    <source>
        <dbReference type="EMBL" id="MFD2867457.1"/>
    </source>
</evidence>
<dbReference type="InterPro" id="IPR036505">
    <property type="entry name" value="Amidase/PGRP_sf"/>
</dbReference>
<reference evidence="7" key="1">
    <citation type="journal article" date="2019" name="Int. J. Syst. Evol. Microbiol.">
        <title>The Global Catalogue of Microorganisms (GCM) 10K type strain sequencing project: providing services to taxonomists for standard genome sequencing and annotation.</title>
        <authorList>
            <consortium name="The Broad Institute Genomics Platform"/>
            <consortium name="The Broad Institute Genome Sequencing Center for Infectious Disease"/>
            <person name="Wu L."/>
            <person name="Ma J."/>
        </authorList>
    </citation>
    <scope>NUCLEOTIDE SEQUENCE [LARGE SCALE GENOMIC DNA]</scope>
    <source>
        <strain evidence="7">KCTC 33522</strain>
    </source>
</reference>
<proteinExistence type="predicted"/>
<name>A0ABW5XWU6_9BACL</name>
<keyword evidence="4" id="KW-0961">Cell wall biogenesis/degradation</keyword>
<dbReference type="Gene3D" id="3.40.80.10">
    <property type="entry name" value="Peptidoglycan recognition protein-like"/>
    <property type="match status" value="1"/>
</dbReference>
<comment type="catalytic activity">
    <reaction evidence="1">
        <text>Hydrolyzes the link between N-acetylmuramoyl residues and L-amino acid residues in certain cell-wall glycopeptides.</text>
        <dbReference type="EC" id="3.5.1.28"/>
    </reaction>
</comment>
<feature type="domain" description="N-acetylmuramoyl-L-alanine amidase" evidence="5">
    <location>
        <begin position="14"/>
        <end position="168"/>
    </location>
</feature>
<comment type="caution">
    <text evidence="6">The sequence shown here is derived from an EMBL/GenBank/DDBJ whole genome shotgun (WGS) entry which is preliminary data.</text>
</comment>
<sequence length="322" mass="35664">MSLIKNDFVVKNKYSRPGAKRVVTRAIVLHYTANLGGTAKNHQNYFDGSDGGGGRYAGAQVFVDKNEALAIMPLQEMAYQANEASCRIAALKGSLGGYTGNANVTSVGVEMCIERDGSIATATFNRTVDVVVELCKLYNLSSSDLYRHYDVTGKNCPAPWVARPNDWGRFKDAVAAKLKGDTTSDKFYTYAPDHVKSLKEIGLYSDVKLSKDKQIKRYAKGTKLTIIGVEYDGKTPRLRTAKGYITANKENVKGYHDYIGTIKILTDDLNYYDTARWDKADGQVKKGEVYTVVKKLGSGHYLLKSGRYITSNSKHVKFVENE</sequence>
<dbReference type="SUPFAM" id="SSF55846">
    <property type="entry name" value="N-acetylmuramoyl-L-alanine amidase-like"/>
    <property type="match status" value="1"/>
</dbReference>
<dbReference type="RefSeq" id="WP_380146747.1">
    <property type="nucleotide sequence ID" value="NZ_JBHUOR010000018.1"/>
</dbReference>
<evidence type="ECO:0000256" key="3">
    <source>
        <dbReference type="ARBA" id="ARBA00022801"/>
    </source>
</evidence>
<evidence type="ECO:0000256" key="4">
    <source>
        <dbReference type="ARBA" id="ARBA00023316"/>
    </source>
</evidence>
<evidence type="ECO:0000259" key="5">
    <source>
        <dbReference type="SMART" id="SM00644"/>
    </source>
</evidence>
<dbReference type="InterPro" id="IPR051206">
    <property type="entry name" value="NAMLAA_amidase_2"/>
</dbReference>
<keyword evidence="7" id="KW-1185">Reference proteome</keyword>
<dbReference type="Pfam" id="PF19087">
    <property type="entry name" value="DUF5776"/>
    <property type="match status" value="1"/>
</dbReference>
<accession>A0ABW5XWU6</accession>
<dbReference type="InterPro" id="IPR044081">
    <property type="entry name" value="DUF5776"/>
</dbReference>
<protein>
    <recommendedName>
        <fullName evidence="2">N-acetylmuramoyl-L-alanine amidase</fullName>
        <ecNumber evidence="2">3.5.1.28</ecNumber>
    </recommendedName>
</protein>